<dbReference type="Proteomes" id="UP000006852">
    <property type="component" value="Chromosome"/>
</dbReference>
<protein>
    <recommendedName>
        <fullName evidence="1">PPM-type phosphatase domain-containing protein</fullName>
    </recommendedName>
</protein>
<dbReference type="AlphaFoldDB" id="F2NV48"/>
<sequence length="281" mass="31154">MLITLAGRCIGTAHIKQNKPLQDFAAVTSDRLRSYAYALVADGHGGDKYIRSGKGAEIAVHCAVDSINGVLKEILWDVGKKKRSLIEKNLKLICIKTSLKWKEAVIKHYSENSLSKEETELLESLNITLPLQEDDISTLYGSTLLAAVYIEYLNFWFSIQIGDGKCAVIKKDNSVEFPAQLENEKLGFGVTTSLCNKDAPNEFRFAYGFEKINGIAVMSDGLADSFDSEKLPSFLLNINDNIVIDSEKTSNELKEFMPKLSEQGSGDDISLAGIFTKRRIQ</sequence>
<reference evidence="2 3" key="1">
    <citation type="journal article" date="2011" name="Stand. Genomic Sci.">
        <title>Complete genome sequence of Treponema succinifaciens type strain (6091).</title>
        <authorList>
            <person name="Han C."/>
            <person name="Gronow S."/>
            <person name="Teshima H."/>
            <person name="Lapidus A."/>
            <person name="Nolan M."/>
            <person name="Lucas S."/>
            <person name="Hammon N."/>
            <person name="Deshpande S."/>
            <person name="Cheng J.F."/>
            <person name="Zeytun A."/>
            <person name="Tapia R."/>
            <person name="Goodwin L."/>
            <person name="Pitluck S."/>
            <person name="Liolios K."/>
            <person name="Pagani I."/>
            <person name="Ivanova N."/>
            <person name="Mavromatis K."/>
            <person name="Mikhailova N."/>
            <person name="Huntemann M."/>
            <person name="Pati A."/>
            <person name="Chen A."/>
            <person name="Palaniappan K."/>
            <person name="Land M."/>
            <person name="Hauser L."/>
            <person name="Brambilla E.M."/>
            <person name="Rohde M."/>
            <person name="Goker M."/>
            <person name="Woyke T."/>
            <person name="Bristow J."/>
            <person name="Eisen J.A."/>
            <person name="Markowitz V."/>
            <person name="Hugenholtz P."/>
            <person name="Kyrpides N.C."/>
            <person name="Klenk H.P."/>
            <person name="Detter J.C."/>
        </authorList>
    </citation>
    <scope>NUCLEOTIDE SEQUENCE [LARGE SCALE GENOMIC DNA]</scope>
    <source>
        <strain evidence="3">ATCC 33096 / DSM 2489 / 6091</strain>
    </source>
</reference>
<dbReference type="RefSeq" id="WP_013700592.1">
    <property type="nucleotide sequence ID" value="NC_015385.1"/>
</dbReference>
<evidence type="ECO:0000313" key="2">
    <source>
        <dbReference type="EMBL" id="AEB13283.1"/>
    </source>
</evidence>
<dbReference type="EMBL" id="CP002631">
    <property type="protein sequence ID" value="AEB13283.1"/>
    <property type="molecule type" value="Genomic_DNA"/>
</dbReference>
<dbReference type="InterPro" id="IPR036457">
    <property type="entry name" value="PPM-type-like_dom_sf"/>
</dbReference>
<proteinExistence type="predicted"/>
<dbReference type="STRING" id="869209.Tresu_0326"/>
<evidence type="ECO:0000313" key="3">
    <source>
        <dbReference type="Proteomes" id="UP000006852"/>
    </source>
</evidence>
<dbReference type="InterPro" id="IPR001932">
    <property type="entry name" value="PPM-type_phosphatase-like_dom"/>
</dbReference>
<dbReference type="HOGENOM" id="CLU_052010_0_0_12"/>
<dbReference type="Pfam" id="PF13672">
    <property type="entry name" value="PP2C_2"/>
    <property type="match status" value="1"/>
</dbReference>
<reference evidence="3" key="2">
    <citation type="submission" date="2011-04" db="EMBL/GenBank/DDBJ databases">
        <title>The complete genome of chromosome of Treponema succinifaciens DSM 2489.</title>
        <authorList>
            <person name="Lucas S."/>
            <person name="Copeland A."/>
            <person name="Lapidus A."/>
            <person name="Bruce D."/>
            <person name="Goodwin L."/>
            <person name="Pitluck S."/>
            <person name="Peters L."/>
            <person name="Kyrpides N."/>
            <person name="Mavromatis K."/>
            <person name="Ivanova N."/>
            <person name="Ovchinnikova G."/>
            <person name="Teshima H."/>
            <person name="Detter J.C."/>
            <person name="Tapia R."/>
            <person name="Han C."/>
            <person name="Land M."/>
            <person name="Hauser L."/>
            <person name="Markowitz V."/>
            <person name="Cheng J.-F."/>
            <person name="Hugenholtz P."/>
            <person name="Woyke T."/>
            <person name="Wu D."/>
            <person name="Gronow S."/>
            <person name="Wellnitz S."/>
            <person name="Brambilla E."/>
            <person name="Klenk H.-P."/>
            <person name="Eisen J.A."/>
        </authorList>
    </citation>
    <scope>NUCLEOTIDE SEQUENCE [LARGE SCALE GENOMIC DNA]</scope>
    <source>
        <strain evidence="3">ATCC 33096 / DSM 2489 / 6091</strain>
    </source>
</reference>
<dbReference type="GeneID" id="302997544"/>
<keyword evidence="3" id="KW-1185">Reference proteome</keyword>
<dbReference type="Gene3D" id="3.60.40.10">
    <property type="entry name" value="PPM-type phosphatase domain"/>
    <property type="match status" value="1"/>
</dbReference>
<name>F2NV48_TRES6</name>
<organism evidence="2 3">
    <name type="scientific">Treponema succinifaciens (strain ATCC 33096 / DSM 2489 / 6091)</name>
    <dbReference type="NCBI Taxonomy" id="869209"/>
    <lineage>
        <taxon>Bacteria</taxon>
        <taxon>Pseudomonadati</taxon>
        <taxon>Spirochaetota</taxon>
        <taxon>Spirochaetia</taxon>
        <taxon>Spirochaetales</taxon>
        <taxon>Treponemataceae</taxon>
        <taxon>Treponema</taxon>
    </lineage>
</organism>
<dbReference type="OrthoDB" id="9805674at2"/>
<accession>F2NV48</accession>
<dbReference type="KEGG" id="tsu:Tresu_0326"/>
<feature type="domain" description="PPM-type phosphatase" evidence="1">
    <location>
        <begin position="10"/>
        <end position="238"/>
    </location>
</feature>
<dbReference type="SUPFAM" id="SSF81606">
    <property type="entry name" value="PP2C-like"/>
    <property type="match status" value="1"/>
</dbReference>
<evidence type="ECO:0000259" key="1">
    <source>
        <dbReference type="Pfam" id="PF13672"/>
    </source>
</evidence>
<dbReference type="eggNOG" id="COG0631">
    <property type="taxonomic scope" value="Bacteria"/>
</dbReference>
<gene>
    <name evidence="2" type="ordered locus">Tresu_0326</name>
</gene>